<dbReference type="EMBL" id="ASRX01000028">
    <property type="protein sequence ID" value="EYF04902.1"/>
    <property type="molecule type" value="Genomic_DNA"/>
</dbReference>
<feature type="signal peptide" evidence="2">
    <location>
        <begin position="1"/>
        <end position="22"/>
    </location>
</feature>
<dbReference type="Gene3D" id="1.25.40.10">
    <property type="entry name" value="Tetratricopeptide repeat domain"/>
    <property type="match status" value="1"/>
</dbReference>
<keyword evidence="1" id="KW-0472">Membrane</keyword>
<protein>
    <recommendedName>
        <fullName evidence="5">PEGA domain-containing protein</fullName>
    </recommendedName>
</protein>
<evidence type="ECO:0000313" key="3">
    <source>
        <dbReference type="EMBL" id="EYF04902.1"/>
    </source>
</evidence>
<evidence type="ECO:0000256" key="2">
    <source>
        <dbReference type="SAM" id="SignalP"/>
    </source>
</evidence>
<accession>A0A017T7C3</accession>
<organism evidence="3 4">
    <name type="scientific">Chondromyces apiculatus DSM 436</name>
    <dbReference type="NCBI Taxonomy" id="1192034"/>
    <lineage>
        <taxon>Bacteria</taxon>
        <taxon>Pseudomonadati</taxon>
        <taxon>Myxococcota</taxon>
        <taxon>Polyangia</taxon>
        <taxon>Polyangiales</taxon>
        <taxon>Polyangiaceae</taxon>
        <taxon>Chondromyces</taxon>
    </lineage>
</organism>
<keyword evidence="2" id="KW-0732">Signal</keyword>
<feature type="chain" id="PRO_5001500014" description="PEGA domain-containing protein" evidence="2">
    <location>
        <begin position="23"/>
        <end position="331"/>
    </location>
</feature>
<keyword evidence="4" id="KW-1185">Reference proteome</keyword>
<dbReference type="eggNOG" id="COG4700">
    <property type="taxonomic scope" value="Bacteria"/>
</dbReference>
<dbReference type="Proteomes" id="UP000019678">
    <property type="component" value="Unassembled WGS sequence"/>
</dbReference>
<evidence type="ECO:0000313" key="4">
    <source>
        <dbReference type="Proteomes" id="UP000019678"/>
    </source>
</evidence>
<comment type="caution">
    <text evidence="3">The sequence shown here is derived from an EMBL/GenBank/DDBJ whole genome shotgun (WGS) entry which is preliminary data.</text>
</comment>
<dbReference type="InterPro" id="IPR011990">
    <property type="entry name" value="TPR-like_helical_dom_sf"/>
</dbReference>
<gene>
    <name evidence="3" type="ORF">CAP_3713</name>
</gene>
<evidence type="ECO:0008006" key="5">
    <source>
        <dbReference type="Google" id="ProtNLM"/>
    </source>
</evidence>
<feature type="transmembrane region" description="Helical" evidence="1">
    <location>
        <begin position="273"/>
        <end position="293"/>
    </location>
</feature>
<evidence type="ECO:0000256" key="1">
    <source>
        <dbReference type="SAM" id="Phobius"/>
    </source>
</evidence>
<dbReference type="STRING" id="1192034.CAP_3713"/>
<reference evidence="3 4" key="1">
    <citation type="submission" date="2013-05" db="EMBL/GenBank/DDBJ databases">
        <title>Genome assembly of Chondromyces apiculatus DSM 436.</title>
        <authorList>
            <person name="Sharma G."/>
            <person name="Khatri I."/>
            <person name="Kaur C."/>
            <person name="Mayilraj S."/>
            <person name="Subramanian S."/>
        </authorList>
    </citation>
    <scope>NUCLEOTIDE SEQUENCE [LARGE SCALE GENOMIC DNA]</scope>
    <source>
        <strain evidence="3 4">DSM 436</strain>
    </source>
</reference>
<name>A0A017T7C3_9BACT</name>
<dbReference type="AlphaFoldDB" id="A0A017T7C3"/>
<sequence>MPMADRCWIRAGILLLALSVQAVRAPSALAEPAPRPDPRAATLFRDGRAAMAREDYVAACPRFEESAKIEPAPGTFLNLALCQEHLGQLAGALHSYNAALERLAPGDQRVPFAKEQAALLVARVARLTVKPPRSMPAGARVFRDGQQLLPEEMGVETAVDPGRHEIEVEIPGAPRTRQSVLLAAGEVRTVMLDEAAGEASEATATVGASSGGLSRRTVGYVVGGVGAASLTTSLILGGLVLGKKSTVDDECTATTCSPEGADAASAGRTLSTVSTVTFFAGLLGIGAGVYLVLTDSGAEKTAFGKARPRAATVVGPTFLPGGGTLSVWRQF</sequence>
<keyword evidence="1" id="KW-0812">Transmembrane</keyword>
<proteinExistence type="predicted"/>
<dbReference type="SUPFAM" id="SSF48452">
    <property type="entry name" value="TPR-like"/>
    <property type="match status" value="1"/>
</dbReference>
<keyword evidence="1" id="KW-1133">Transmembrane helix</keyword>